<organism evidence="2 3">
    <name type="scientific">Acrodontium crateriforme</name>
    <dbReference type="NCBI Taxonomy" id="150365"/>
    <lineage>
        <taxon>Eukaryota</taxon>
        <taxon>Fungi</taxon>
        <taxon>Dikarya</taxon>
        <taxon>Ascomycota</taxon>
        <taxon>Pezizomycotina</taxon>
        <taxon>Dothideomycetes</taxon>
        <taxon>Dothideomycetidae</taxon>
        <taxon>Mycosphaerellales</taxon>
        <taxon>Teratosphaeriaceae</taxon>
        <taxon>Acrodontium</taxon>
    </lineage>
</organism>
<keyword evidence="3" id="KW-1185">Reference proteome</keyword>
<feature type="compositionally biased region" description="Basic residues" evidence="1">
    <location>
        <begin position="11"/>
        <end position="22"/>
    </location>
</feature>
<evidence type="ECO:0000256" key="1">
    <source>
        <dbReference type="SAM" id="MobiDB-lite"/>
    </source>
</evidence>
<dbReference type="EMBL" id="CP138589">
    <property type="protein sequence ID" value="WPH03148.1"/>
    <property type="molecule type" value="Genomic_DNA"/>
</dbReference>
<protein>
    <submittedName>
        <fullName evidence="2">Uncharacterized protein</fullName>
    </submittedName>
</protein>
<evidence type="ECO:0000313" key="2">
    <source>
        <dbReference type="EMBL" id="WPH03148.1"/>
    </source>
</evidence>
<accession>A0AAQ3RDG2</accession>
<reference evidence="2 3" key="1">
    <citation type="submission" date="2023-11" db="EMBL/GenBank/DDBJ databases">
        <title>An acidophilic fungus is an integral part of prey digestion in a carnivorous sundew plant.</title>
        <authorList>
            <person name="Tsai I.J."/>
        </authorList>
    </citation>
    <scope>NUCLEOTIDE SEQUENCE [LARGE SCALE GENOMIC DNA]</scope>
    <source>
        <strain evidence="2">169a</strain>
    </source>
</reference>
<feature type="compositionally biased region" description="Polar residues" evidence="1">
    <location>
        <begin position="27"/>
        <end position="40"/>
    </location>
</feature>
<feature type="compositionally biased region" description="Polar residues" evidence="1">
    <location>
        <begin position="120"/>
        <end position="138"/>
    </location>
</feature>
<dbReference type="AlphaFoldDB" id="A0AAQ3RDG2"/>
<name>A0AAQ3RDG2_9PEZI</name>
<gene>
    <name evidence="2" type="ORF">R9X50_00602400</name>
</gene>
<feature type="region of interest" description="Disordered" evidence="1">
    <location>
        <begin position="1"/>
        <end position="140"/>
    </location>
</feature>
<sequence length="473" mass="54110">MEAANSGASHRVTRRVYKRRRPLATIQPDNSSQASSTPLYQASARRENKPELFQYPASLPQSDSKETQELWKTVQSFNAHRQRSARMSPKYSGVKVGGRDIRKRNTPSEPSDSHVPIRSATETESIAPSTARSRTTGPHQRRFPEEVLEPRGIFLDDTKAKSKPPYNHFSSVVPKDLDYARDSALAHAGIWIPHDEASFSAISNHYAFMEKMHLSEDQFGTYGKQQFFLSERWQLNLPNNRKWRGERIDQHVNPANPTERWLAPPVLDMATETTDGYRWDVRPDSSYWISNRGFNEEYAEAIPGCCYVYRDWISNPYLTIEFKKNDWRQGTAAIQVLTAGSIALHNRVILHLQAVNEPEDIDEIKHFGLTFEGPHYVVYVLRLNKAEREAAVGKRRIPESLPGGAEIANYWMWSGCTMSRLAQGDCTKYGDVPRLVRWINEIHRWGLTKHAIQVQNDIKMVLANDGFDVSIID</sequence>
<evidence type="ECO:0000313" key="3">
    <source>
        <dbReference type="Proteomes" id="UP001303373"/>
    </source>
</evidence>
<proteinExistence type="predicted"/>
<dbReference type="Proteomes" id="UP001303373">
    <property type="component" value="Chromosome 10"/>
</dbReference>